<dbReference type="InterPro" id="IPR050534">
    <property type="entry name" value="Coronavir_polyprotein_1ab"/>
</dbReference>
<evidence type="ECO:0000256" key="1">
    <source>
        <dbReference type="ARBA" id="ARBA00022741"/>
    </source>
</evidence>
<dbReference type="GO" id="GO:0043139">
    <property type="term" value="F:5'-3' DNA helicase activity"/>
    <property type="evidence" value="ECO:0007669"/>
    <property type="project" value="TreeGrafter"/>
</dbReference>
<organism evidence="6 7">
    <name type="scientific">Sanghuangporus baumii</name>
    <name type="common">Phellinus baumii</name>
    <dbReference type="NCBI Taxonomy" id="108892"/>
    <lineage>
        <taxon>Eukaryota</taxon>
        <taxon>Fungi</taxon>
        <taxon>Dikarya</taxon>
        <taxon>Basidiomycota</taxon>
        <taxon>Agaricomycotina</taxon>
        <taxon>Agaricomycetes</taxon>
        <taxon>Hymenochaetales</taxon>
        <taxon>Hymenochaetaceae</taxon>
        <taxon>Sanghuangporus</taxon>
    </lineage>
</organism>
<dbReference type="Pfam" id="PF13087">
    <property type="entry name" value="AAA_12"/>
    <property type="match status" value="1"/>
</dbReference>
<dbReference type="AlphaFoldDB" id="A0A9Q5HSS9"/>
<feature type="domain" description="DNA2/NAM7 helicase-like C-terminal" evidence="5">
    <location>
        <begin position="838"/>
        <end position="967"/>
    </location>
</feature>
<dbReference type="SUPFAM" id="SSF52540">
    <property type="entry name" value="P-loop containing nucleoside triphosphate hydrolases"/>
    <property type="match status" value="2"/>
</dbReference>
<dbReference type="GO" id="GO:0005524">
    <property type="term" value="F:ATP binding"/>
    <property type="evidence" value="ECO:0007669"/>
    <property type="project" value="UniProtKB-KW"/>
</dbReference>
<keyword evidence="2" id="KW-0378">Hydrolase</keyword>
<keyword evidence="3" id="KW-0347">Helicase</keyword>
<gene>
    <name evidence="6" type="ORF">A7U60_g7639</name>
</gene>
<protein>
    <recommendedName>
        <fullName evidence="5">DNA2/NAM7 helicase-like C-terminal domain-containing protein</fullName>
    </recommendedName>
</protein>
<dbReference type="InterPro" id="IPR027417">
    <property type="entry name" value="P-loop_NTPase"/>
</dbReference>
<dbReference type="GO" id="GO:0016787">
    <property type="term" value="F:hydrolase activity"/>
    <property type="evidence" value="ECO:0007669"/>
    <property type="project" value="UniProtKB-KW"/>
</dbReference>
<dbReference type="Proteomes" id="UP000757232">
    <property type="component" value="Unassembled WGS sequence"/>
</dbReference>
<dbReference type="InterPro" id="IPR041679">
    <property type="entry name" value="DNA2/NAM7-like_C"/>
</dbReference>
<dbReference type="OrthoDB" id="6513042at2759"/>
<evidence type="ECO:0000256" key="4">
    <source>
        <dbReference type="ARBA" id="ARBA00022840"/>
    </source>
</evidence>
<evidence type="ECO:0000313" key="6">
    <source>
        <dbReference type="EMBL" id="OCB85333.1"/>
    </source>
</evidence>
<evidence type="ECO:0000259" key="5">
    <source>
        <dbReference type="Pfam" id="PF13087"/>
    </source>
</evidence>
<sequence>MPPKALKIHETYIDQSFLDERYRPFPVRVVPEGRLDNSYFDWLLKNEEEGTRGQAEVILENGRSFGMHPGYTKSGHLAALAICIHRKVLVITEIVKTRATQPRRRLLLHSEVLSASCGSRVYAFNAHELVLALHRDMGLAVARAIDLLSLPPNTRDIVQTVKRLAGARVELFESAIHDAFQPVIYKKDKSASSKLAQQAWFAWYIGTLPEVQDTIRTIPIIDSSNFTSMELDYLAQNVEGLLVRDLDKPSEETLDVSAASFTFRGDNASWKQQAYGKRIKPSPGQVIKAELSQNITLSSTIAKIQGQQASLRVQHLDHVNEPSLRSLTVVGRAPSTKAEQKHTLAILNVLQQKALLFNNRWIKILFPSLTDVNENTEDIEDTVNTSSGTPTSIGWNVTSWTSDEPAVMGQTLDAQQEKANGRMNVGDDLWTSDVSALPSPMQLTRDDLTLSEVSRSANFTEPPDESYPTWAQDSSINRELVFSGILNTSQTHAVYDMLNFSRDISVIQGPPGTGKTTVIAAYVAEILAQPDGTCLVIAQSNVAIKNVGEKLYKSGISDWTLVVSSEFLTGWHEHLYEQLPNSNVLASKDMRYPLRSRIVLCTLSMISNSRFIDVTKHLKFESVVVEEASQIPMNNYLSIIMQYGRHIQKVNFIGDDKQLSPFASEGTEVLQSVFENRVLLDRHAVLLLDTQYRMPSAIGNFISREIYTSQLISWDGHPVSTPLCVQFLDVHGMEKPDGHEHLYEQLPNSNVLASKDMRYPLRSRIVLCTLSMISNSRFIDVTKHLRFESIVVEEASQIPMNNYLSIIMQYGRHIQKVNFIGDDKQLPPFASEGTEALQSVFENRVLLNRHVVLLLDTQYRMPSAIGDFISREIYASQLISWDGHSVSTPLCVQFLDVHGMEKPDGFSFKNLYEAETATSIATILNQKQKPFKIITPYETQRDHLELQLKSSGLPWANICFTVDSFQGI</sequence>
<name>A0A9Q5HSS9_SANBA</name>
<keyword evidence="4" id="KW-0067">ATP-binding</keyword>
<evidence type="ECO:0000256" key="2">
    <source>
        <dbReference type="ARBA" id="ARBA00022801"/>
    </source>
</evidence>
<dbReference type="Pfam" id="PF13604">
    <property type="entry name" value="AAA_30"/>
    <property type="match status" value="1"/>
</dbReference>
<keyword evidence="1" id="KW-0547">Nucleotide-binding</keyword>
<evidence type="ECO:0000313" key="7">
    <source>
        <dbReference type="Proteomes" id="UP000757232"/>
    </source>
</evidence>
<reference evidence="6" key="1">
    <citation type="submission" date="2016-06" db="EMBL/GenBank/DDBJ databases">
        <title>Draft Genome sequence of the fungus Inonotus baumii.</title>
        <authorList>
            <person name="Zhu H."/>
            <person name="Lin W."/>
        </authorList>
    </citation>
    <scope>NUCLEOTIDE SEQUENCE</scope>
    <source>
        <strain evidence="6">821</strain>
    </source>
</reference>
<comment type="caution">
    <text evidence="6">The sequence shown here is derived from an EMBL/GenBank/DDBJ whole genome shotgun (WGS) entry which is preliminary data.</text>
</comment>
<dbReference type="PANTHER" id="PTHR43788:SF8">
    <property type="entry name" value="DNA-BINDING PROTEIN SMUBP-2"/>
    <property type="match status" value="1"/>
</dbReference>
<keyword evidence="7" id="KW-1185">Reference proteome</keyword>
<dbReference type="PANTHER" id="PTHR43788">
    <property type="entry name" value="DNA2/NAM7 HELICASE FAMILY MEMBER"/>
    <property type="match status" value="1"/>
</dbReference>
<dbReference type="EMBL" id="LNZH02000210">
    <property type="protein sequence ID" value="OCB85333.1"/>
    <property type="molecule type" value="Genomic_DNA"/>
</dbReference>
<dbReference type="Gene3D" id="3.40.50.300">
    <property type="entry name" value="P-loop containing nucleotide triphosphate hydrolases"/>
    <property type="match status" value="3"/>
</dbReference>
<accession>A0A9Q5HSS9</accession>
<evidence type="ECO:0000256" key="3">
    <source>
        <dbReference type="ARBA" id="ARBA00022806"/>
    </source>
</evidence>
<proteinExistence type="predicted"/>